<keyword evidence="2" id="KW-1185">Reference proteome</keyword>
<proteinExistence type="predicted"/>
<dbReference type="AlphaFoldDB" id="A0A0J6VQU5"/>
<evidence type="ECO:0000313" key="2">
    <source>
        <dbReference type="Proteomes" id="UP000036513"/>
    </source>
</evidence>
<protein>
    <submittedName>
        <fullName evidence="1">Uncharacterized protein</fullName>
    </submittedName>
</protein>
<dbReference type="EMBL" id="JYNL01000050">
    <property type="protein sequence ID" value="KMO71853.1"/>
    <property type="molecule type" value="Genomic_DNA"/>
</dbReference>
<gene>
    <name evidence="1" type="ORF">MCHLDSM_04225</name>
</gene>
<sequence>MPIAALERVERKINFVDGEIGCAAGAQDDDLIRLISAAASHQADELGIARDDELQIPADVASDWASPRNREGFS</sequence>
<name>A0A0J6VQU5_9MYCO</name>
<comment type="caution">
    <text evidence="1">The sequence shown here is derived from an EMBL/GenBank/DDBJ whole genome shotgun (WGS) entry which is preliminary data.</text>
</comment>
<dbReference type="PATRIC" id="fig|37916.4.peg.4197"/>
<dbReference type="RefSeq" id="WP_014805553.1">
    <property type="nucleotide sequence ID" value="NZ_JYNL01000050.1"/>
</dbReference>
<accession>A0A0J6VQU5</accession>
<evidence type="ECO:0000313" key="1">
    <source>
        <dbReference type="EMBL" id="KMO71853.1"/>
    </source>
</evidence>
<reference evidence="1 2" key="1">
    <citation type="journal article" date="2015" name="Genome Biol. Evol.">
        <title>Characterization of Three Mycobacterium spp. with Potential Use in Bioremediation by Genome Sequencing and Comparative Genomics.</title>
        <authorList>
            <person name="Das S."/>
            <person name="Pettersson B.M."/>
            <person name="Behra P.R."/>
            <person name="Ramesh M."/>
            <person name="Dasgupta S."/>
            <person name="Bhattacharya A."/>
            <person name="Kirsebom L.A."/>
        </authorList>
    </citation>
    <scope>NUCLEOTIDE SEQUENCE [LARGE SCALE GENOMIC DNA]</scope>
    <source>
        <strain evidence="1 2">DSM 43826</strain>
    </source>
</reference>
<dbReference type="Proteomes" id="UP000036513">
    <property type="component" value="Unassembled WGS sequence"/>
</dbReference>
<organism evidence="1 2">
    <name type="scientific">Mycolicibacterium chlorophenolicum</name>
    <dbReference type="NCBI Taxonomy" id="37916"/>
    <lineage>
        <taxon>Bacteria</taxon>
        <taxon>Bacillati</taxon>
        <taxon>Actinomycetota</taxon>
        <taxon>Actinomycetes</taxon>
        <taxon>Mycobacteriales</taxon>
        <taxon>Mycobacteriaceae</taxon>
        <taxon>Mycolicibacterium</taxon>
    </lineage>
</organism>